<dbReference type="Proteomes" id="UP000078550">
    <property type="component" value="Unassembled WGS sequence"/>
</dbReference>
<organism evidence="1 2">
    <name type="scientific">Plasmodium ovale wallikeri</name>
    <dbReference type="NCBI Taxonomy" id="864142"/>
    <lineage>
        <taxon>Eukaryota</taxon>
        <taxon>Sar</taxon>
        <taxon>Alveolata</taxon>
        <taxon>Apicomplexa</taxon>
        <taxon>Aconoidasida</taxon>
        <taxon>Haemosporida</taxon>
        <taxon>Plasmodiidae</taxon>
        <taxon>Plasmodium</taxon>
        <taxon>Plasmodium (Plasmodium)</taxon>
    </lineage>
</organism>
<evidence type="ECO:0000313" key="2">
    <source>
        <dbReference type="Proteomes" id="UP000078550"/>
    </source>
</evidence>
<evidence type="ECO:0000313" key="1">
    <source>
        <dbReference type="EMBL" id="SBT37809.1"/>
    </source>
</evidence>
<gene>
    <name evidence="1" type="ORF">POVWA2_034500</name>
</gene>
<proteinExistence type="predicted"/>
<name>A0A1A8Z1V3_PLAOA</name>
<dbReference type="AlphaFoldDB" id="A0A1A8Z1V3"/>
<reference evidence="2" key="1">
    <citation type="submission" date="2016-05" db="EMBL/GenBank/DDBJ databases">
        <authorList>
            <person name="Naeem Raeece"/>
        </authorList>
    </citation>
    <scope>NUCLEOTIDE SEQUENCE [LARGE SCALE GENOMIC DNA]</scope>
</reference>
<dbReference type="EMBL" id="FLRE01000130">
    <property type="protein sequence ID" value="SBT37809.1"/>
    <property type="molecule type" value="Genomic_DNA"/>
</dbReference>
<sequence>MCAASSRGNTGLPSICRSSDDVIITTGVEERLSFVWRKWNAGHILGATTHATPNGFPPFSHYRCLGSLGHFPIIEQSIYQARLPHV</sequence>
<protein>
    <submittedName>
        <fullName evidence="1">Uncharacterized protein</fullName>
    </submittedName>
</protein>
<accession>A0A1A8Z1V3</accession>